<feature type="compositionally biased region" description="Pro residues" evidence="1">
    <location>
        <begin position="16"/>
        <end position="30"/>
    </location>
</feature>
<proteinExistence type="predicted"/>
<name>A0A2W2ELN3_9ACTN</name>
<reference evidence="3 4" key="1">
    <citation type="submission" date="2018-01" db="EMBL/GenBank/DDBJ databases">
        <title>Draft genome sequence of Nonomuraea sp. KC333.</title>
        <authorList>
            <person name="Sahin N."/>
            <person name="Saygin H."/>
            <person name="Ay H."/>
        </authorList>
    </citation>
    <scope>NUCLEOTIDE SEQUENCE [LARGE SCALE GENOMIC DNA]</scope>
    <source>
        <strain evidence="3 4">KC333</strain>
    </source>
</reference>
<accession>A0A2W2ELN3</accession>
<protein>
    <recommendedName>
        <fullName evidence="5">Cell wall-active antibiotics response LiaF-like C-terminal domain-containing protein</fullName>
    </recommendedName>
</protein>
<feature type="compositionally biased region" description="Basic and acidic residues" evidence="1">
    <location>
        <begin position="1"/>
        <end position="10"/>
    </location>
</feature>
<keyword evidence="2" id="KW-0812">Transmembrane</keyword>
<feature type="transmembrane region" description="Helical" evidence="2">
    <location>
        <begin position="112"/>
        <end position="131"/>
    </location>
</feature>
<keyword evidence="2" id="KW-1133">Transmembrane helix</keyword>
<evidence type="ECO:0008006" key="5">
    <source>
        <dbReference type="Google" id="ProtNLM"/>
    </source>
</evidence>
<evidence type="ECO:0000256" key="2">
    <source>
        <dbReference type="SAM" id="Phobius"/>
    </source>
</evidence>
<evidence type="ECO:0000313" key="3">
    <source>
        <dbReference type="EMBL" id="PZG14490.1"/>
    </source>
</evidence>
<keyword evidence="2" id="KW-0472">Membrane</keyword>
<keyword evidence="4" id="KW-1185">Reference proteome</keyword>
<gene>
    <name evidence="3" type="ORF">C1J01_26865</name>
</gene>
<sequence length="280" mass="29189">MTDAPRHDEAVTAEYPVPPPEPPAYRPGPPTAVDYGAQGAPFAPNGPYQPLDPARRAGYSPYDPALYGRPLPRRERRPKSYIGAITLLLAFIVGGIVVLAQSKSAAGVSPTIVGGAMLIAIGSGLLVAAWWGRGAGLVAIGTVVALLVGMGLMFGGVPRNVGTFEWVPSSVAEASRLYDVGVGDGLLDLSELELAPGSTVTFNAAVSAGELVVIVPPTARVEVKARNKVGDIQIDRALRGGVDVRFDRTLEPEVRPQGEPATIVLNLRGGVGDMEVRRGA</sequence>
<feature type="transmembrane region" description="Helical" evidence="2">
    <location>
        <begin position="137"/>
        <end position="157"/>
    </location>
</feature>
<evidence type="ECO:0000256" key="1">
    <source>
        <dbReference type="SAM" id="MobiDB-lite"/>
    </source>
</evidence>
<dbReference type="EMBL" id="POUD01000127">
    <property type="protein sequence ID" value="PZG14490.1"/>
    <property type="molecule type" value="Genomic_DNA"/>
</dbReference>
<feature type="transmembrane region" description="Helical" evidence="2">
    <location>
        <begin position="81"/>
        <end position="100"/>
    </location>
</feature>
<organism evidence="3 4">
    <name type="scientific">Nonomuraea aridisoli</name>
    <dbReference type="NCBI Taxonomy" id="2070368"/>
    <lineage>
        <taxon>Bacteria</taxon>
        <taxon>Bacillati</taxon>
        <taxon>Actinomycetota</taxon>
        <taxon>Actinomycetes</taxon>
        <taxon>Streptosporangiales</taxon>
        <taxon>Streptosporangiaceae</taxon>
        <taxon>Nonomuraea</taxon>
    </lineage>
</organism>
<dbReference type="OrthoDB" id="3535301at2"/>
<comment type="caution">
    <text evidence="3">The sequence shown here is derived from an EMBL/GenBank/DDBJ whole genome shotgun (WGS) entry which is preliminary data.</text>
</comment>
<dbReference type="AlphaFoldDB" id="A0A2W2ELN3"/>
<dbReference type="Proteomes" id="UP000249304">
    <property type="component" value="Unassembled WGS sequence"/>
</dbReference>
<feature type="region of interest" description="Disordered" evidence="1">
    <location>
        <begin position="1"/>
        <end position="47"/>
    </location>
</feature>
<evidence type="ECO:0000313" key="4">
    <source>
        <dbReference type="Proteomes" id="UP000249304"/>
    </source>
</evidence>